<dbReference type="Proteomes" id="UP001424741">
    <property type="component" value="Unassembled WGS sequence"/>
</dbReference>
<evidence type="ECO:0000313" key="9">
    <source>
        <dbReference type="Proteomes" id="UP001424741"/>
    </source>
</evidence>
<evidence type="ECO:0000256" key="3">
    <source>
        <dbReference type="ARBA" id="ARBA00023082"/>
    </source>
</evidence>
<dbReference type="SUPFAM" id="SSF88946">
    <property type="entry name" value="Sigma2 domain of RNA polymerase sigma factors"/>
    <property type="match status" value="1"/>
</dbReference>
<dbReference type="PROSITE" id="PS01063">
    <property type="entry name" value="SIGMA70_ECF"/>
    <property type="match status" value="1"/>
</dbReference>
<evidence type="ECO:0000256" key="2">
    <source>
        <dbReference type="ARBA" id="ARBA00023015"/>
    </source>
</evidence>
<dbReference type="InterPro" id="IPR000838">
    <property type="entry name" value="RNA_pol_sigma70_ECF_CS"/>
</dbReference>
<dbReference type="SUPFAM" id="SSF88659">
    <property type="entry name" value="Sigma3 and sigma4 domains of RNA polymerase sigma factors"/>
    <property type="match status" value="1"/>
</dbReference>
<dbReference type="InterPro" id="IPR039425">
    <property type="entry name" value="RNA_pol_sigma-70-like"/>
</dbReference>
<dbReference type="InterPro" id="IPR013324">
    <property type="entry name" value="RNA_pol_sigma_r3/r4-like"/>
</dbReference>
<protein>
    <recommendedName>
        <fullName evidence="6">RNA polymerase sigma factor</fullName>
    </recommendedName>
</protein>
<comment type="caution">
    <text evidence="8">The sequence shown here is derived from an EMBL/GenBank/DDBJ whole genome shotgun (WGS) entry which is preliminary data.</text>
</comment>
<dbReference type="EMBL" id="BAABRL010000013">
    <property type="protein sequence ID" value="GAA5497281.1"/>
    <property type="molecule type" value="Genomic_DNA"/>
</dbReference>
<keyword evidence="2 6" id="KW-0805">Transcription regulation</keyword>
<reference evidence="8 9" key="1">
    <citation type="submission" date="2024-02" db="EMBL/GenBank/DDBJ databases">
        <title>Rubritalea halochordaticola NBRC 107102.</title>
        <authorList>
            <person name="Ichikawa N."/>
            <person name="Katano-Makiyama Y."/>
            <person name="Hidaka K."/>
        </authorList>
    </citation>
    <scope>NUCLEOTIDE SEQUENCE [LARGE SCALE GENOMIC DNA]</scope>
    <source>
        <strain evidence="8 9">NBRC 107102</strain>
    </source>
</reference>
<dbReference type="PANTHER" id="PTHR43133">
    <property type="entry name" value="RNA POLYMERASE ECF-TYPE SIGMA FACTO"/>
    <property type="match status" value="1"/>
</dbReference>
<evidence type="ECO:0000256" key="5">
    <source>
        <dbReference type="ARBA" id="ARBA00023163"/>
    </source>
</evidence>
<evidence type="ECO:0000256" key="1">
    <source>
        <dbReference type="ARBA" id="ARBA00010641"/>
    </source>
</evidence>
<comment type="similarity">
    <text evidence="1 6">Belongs to the sigma-70 factor family. ECF subfamily.</text>
</comment>
<evidence type="ECO:0000256" key="4">
    <source>
        <dbReference type="ARBA" id="ARBA00023125"/>
    </source>
</evidence>
<evidence type="ECO:0000313" key="8">
    <source>
        <dbReference type="EMBL" id="GAA5497281.1"/>
    </source>
</evidence>
<dbReference type="Gene3D" id="1.10.10.10">
    <property type="entry name" value="Winged helix-like DNA-binding domain superfamily/Winged helix DNA-binding domain"/>
    <property type="match status" value="1"/>
</dbReference>
<gene>
    <name evidence="8" type="ORF">Rhal01_03474</name>
</gene>
<dbReference type="InterPro" id="IPR036388">
    <property type="entry name" value="WH-like_DNA-bd_sf"/>
</dbReference>
<name>A0ABP9V3P8_9BACT</name>
<accession>A0ABP9V3P8</accession>
<proteinExistence type="inferred from homology"/>
<keyword evidence="9" id="KW-1185">Reference proteome</keyword>
<dbReference type="NCBIfam" id="TIGR02937">
    <property type="entry name" value="sigma70-ECF"/>
    <property type="match status" value="1"/>
</dbReference>
<evidence type="ECO:0000259" key="7">
    <source>
        <dbReference type="Pfam" id="PF04542"/>
    </source>
</evidence>
<dbReference type="InterPro" id="IPR013325">
    <property type="entry name" value="RNA_pol_sigma_r2"/>
</dbReference>
<dbReference type="InterPro" id="IPR014284">
    <property type="entry name" value="RNA_pol_sigma-70_dom"/>
</dbReference>
<dbReference type="InterPro" id="IPR007627">
    <property type="entry name" value="RNA_pol_sigma70_r2"/>
</dbReference>
<organism evidence="8 9">
    <name type="scientific">Rubritalea halochordaticola</name>
    <dbReference type="NCBI Taxonomy" id="714537"/>
    <lineage>
        <taxon>Bacteria</taxon>
        <taxon>Pseudomonadati</taxon>
        <taxon>Verrucomicrobiota</taxon>
        <taxon>Verrucomicrobiia</taxon>
        <taxon>Verrucomicrobiales</taxon>
        <taxon>Rubritaleaceae</taxon>
        <taxon>Rubritalea</taxon>
    </lineage>
</organism>
<evidence type="ECO:0000256" key="6">
    <source>
        <dbReference type="RuleBase" id="RU000716"/>
    </source>
</evidence>
<keyword evidence="4 6" id="KW-0238">DNA-binding</keyword>
<dbReference type="RefSeq" id="WP_346189810.1">
    <property type="nucleotide sequence ID" value="NZ_BAABRL010000013.1"/>
</dbReference>
<feature type="domain" description="RNA polymerase sigma-70 region 2" evidence="7">
    <location>
        <begin position="24"/>
        <end position="90"/>
    </location>
</feature>
<keyword evidence="3 6" id="KW-0731">Sigma factor</keyword>
<dbReference type="PANTHER" id="PTHR43133:SF51">
    <property type="entry name" value="RNA POLYMERASE SIGMA FACTOR"/>
    <property type="match status" value="1"/>
</dbReference>
<keyword evidence="5 6" id="KW-0804">Transcription</keyword>
<sequence>MDAQQEQQWIEQSRRGDLQAFEGLVRLHQSWLRGWLRGQLSDWSAADDLAQDTFVTAFRQIRQFRGEGSFPAWLRGIAHNHLRNFIRKKRELLMDGETDLEVLLHEVNEEETEHVALDALKDCLDKVEGGAKDLLELRYVHGHTVREISATTGKGYSALTMKLHRLRDSLRECVENQLEGGKA</sequence>
<dbReference type="Gene3D" id="1.10.1740.10">
    <property type="match status" value="1"/>
</dbReference>
<dbReference type="Pfam" id="PF04542">
    <property type="entry name" value="Sigma70_r2"/>
    <property type="match status" value="1"/>
</dbReference>